<comment type="caution">
    <text evidence="1">The sequence shown here is derived from an EMBL/GenBank/DDBJ whole genome shotgun (WGS) entry which is preliminary data.</text>
</comment>
<name>A0A4Z0QY47_9FIRM</name>
<evidence type="ECO:0000313" key="2">
    <source>
        <dbReference type="Proteomes" id="UP000298460"/>
    </source>
</evidence>
<sequence length="502" mass="60025">MNKVLGKYSFQDIVYLESNYRHEDIFIPSIHELMHMYLIKNSYFGTLAFFINQEYTNNLFNFDNGNLNQNEILSYFLKLLKEASEITYESIAYYAQYAYIKMEKNNNEYLDNVTKLKDIDVYKMYKLKRMLKFLDRKDWMELLSNNFIIRIGFIALNINMLSFVEKGIFNKNNLINMLVNESLDYKPDKRFSLLLEVLDDLLEVEDANNITDEMIIKKANISTQKIDKNGLLEVLNYLKSQYQLLNISVDLLEKNIDILLNRSEEDFITKDINEKKVYEDLDLIKPIAIKNNYEIINNIPIDKFKLDIGLFSSIWIVNMNRFYLLMFDDLGWGKRYLFYASHNECKDILCKYELPLILFYEDYEELLRRFPQIVNRELFIYLEMPYAIIKTTIEKYISDGREIMLHKLNDDVIFLFIKLKGKSVLVTQLVRYTLKSIAQDIKDKNFNYVNVDKETRVDGCFWFNDKDWWKYEDIIKSISQKSFFNEDPSTPGLGYRMRIDDV</sequence>
<proteinExistence type="predicted"/>
<protein>
    <submittedName>
        <fullName evidence="1">Uncharacterized protein</fullName>
    </submittedName>
</protein>
<reference evidence="1 2" key="1">
    <citation type="submission" date="2019-03" db="EMBL/GenBank/DDBJ databases">
        <title>Draft Genome Sequence of Desulfosporosinus fructosivorans Strain 63.6F, Isolated from Marine Sediment in the Baltic Sea.</title>
        <authorList>
            <person name="Hausmann B."/>
            <person name="Vandieken V."/>
            <person name="Pjevac P."/>
            <person name="Schreck K."/>
            <person name="Herbold C.W."/>
            <person name="Loy A."/>
        </authorList>
    </citation>
    <scope>NUCLEOTIDE SEQUENCE [LARGE SCALE GENOMIC DNA]</scope>
    <source>
        <strain evidence="1 2">63.6F</strain>
    </source>
</reference>
<accession>A0A4Z0QY47</accession>
<gene>
    <name evidence="1" type="ORF">E4K67_28085</name>
</gene>
<evidence type="ECO:0000313" key="1">
    <source>
        <dbReference type="EMBL" id="TGE34945.1"/>
    </source>
</evidence>
<dbReference type="EMBL" id="SPQQ01000024">
    <property type="protein sequence ID" value="TGE34945.1"/>
    <property type="molecule type" value="Genomic_DNA"/>
</dbReference>
<dbReference type="Proteomes" id="UP000298460">
    <property type="component" value="Unassembled WGS sequence"/>
</dbReference>
<organism evidence="1 2">
    <name type="scientific">Desulfosporosinus fructosivorans</name>
    <dbReference type="NCBI Taxonomy" id="2018669"/>
    <lineage>
        <taxon>Bacteria</taxon>
        <taxon>Bacillati</taxon>
        <taxon>Bacillota</taxon>
        <taxon>Clostridia</taxon>
        <taxon>Eubacteriales</taxon>
        <taxon>Desulfitobacteriaceae</taxon>
        <taxon>Desulfosporosinus</taxon>
    </lineage>
</organism>
<dbReference type="AlphaFoldDB" id="A0A4Z0QY47"/>
<dbReference type="OrthoDB" id="3034636at2"/>
<dbReference type="RefSeq" id="WP_135552826.1">
    <property type="nucleotide sequence ID" value="NZ_SPQQ01000024.1"/>
</dbReference>
<keyword evidence="2" id="KW-1185">Reference proteome</keyword>